<sequence>MRNSLVRIAAESLVAVAALPLVLSSCIKDEAPNSEADITGVTLPDSSVLLREPVISNSDITLYADTPDSILAPTFTLTPGATIEPASGTPRKFFTRQMTVSNTDEGKDTTYTFVSTPQQYTVTSQDGQWKKTYTVNVVNNATPADFHFDNVRYYEYNGEPIFQIFYENVAGQNIDWGSGNAGAMVTLMASNPSPADFPTSQADGGVSGKCAKLTTISTGALGTMFGAPIAAGNLFLGSFVVNMQDMPASTHFGIPLRNTAPVSMSGYYKYEPGKTFIRLNDAKNGTVEVPGKTDDFALYAIVYEVTPDAPYIDGNNSLTSPNIVLKAELEAADHKTGDEWVHFDIPFVQQNGKTIDRQKLLDGKYNIAIIMSSSEGGARFEGAIGSTLFVDEIHIKYE</sequence>
<comment type="caution">
    <text evidence="2">The sequence shown here is derived from an EMBL/GenBank/DDBJ whole genome shotgun (WGS) entry which is preliminary data.</text>
</comment>
<dbReference type="Proteomes" id="UP000825483">
    <property type="component" value="Unassembled WGS sequence"/>
</dbReference>
<dbReference type="EMBL" id="BPUB01000001">
    <property type="protein sequence ID" value="GJG57886.1"/>
    <property type="molecule type" value="Genomic_DNA"/>
</dbReference>
<keyword evidence="3" id="KW-1185">Reference proteome</keyword>
<name>A0A9R1C8C9_9BACT</name>
<organism evidence="2 3">
    <name type="scientific">Prevotella lacticifex</name>
    <dbReference type="NCBI Taxonomy" id="2854755"/>
    <lineage>
        <taxon>Bacteria</taxon>
        <taxon>Pseudomonadati</taxon>
        <taxon>Bacteroidota</taxon>
        <taxon>Bacteroidia</taxon>
        <taxon>Bacteroidales</taxon>
        <taxon>Prevotellaceae</taxon>
        <taxon>Prevotella</taxon>
    </lineage>
</organism>
<reference evidence="2" key="1">
    <citation type="journal article" date="2022" name="Int. J. Syst. Evol. Microbiol.">
        <title>Prevotella lacticifex sp. nov., isolated from the rumen of cows.</title>
        <authorList>
            <person name="Shinkai T."/>
            <person name="Ikeyama N."/>
            <person name="Kumagai M."/>
            <person name="Ohmori H."/>
            <person name="Sakamoto M."/>
            <person name="Ohkuma M."/>
            <person name="Mitsumori M."/>
        </authorList>
    </citation>
    <scope>NUCLEOTIDE SEQUENCE</scope>
    <source>
        <strain evidence="2">R5076</strain>
    </source>
</reference>
<dbReference type="Gene3D" id="2.60.120.890">
    <property type="entry name" value="BT2081, beta-jelly-roll domain"/>
    <property type="match status" value="1"/>
</dbReference>
<accession>A0A9R1C8C9</accession>
<dbReference type="Pfam" id="PF13201">
    <property type="entry name" value="PCMD"/>
    <property type="match status" value="1"/>
</dbReference>
<proteinExistence type="predicted"/>
<evidence type="ECO:0000313" key="2">
    <source>
        <dbReference type="EMBL" id="GJG57886.1"/>
    </source>
</evidence>
<evidence type="ECO:0000259" key="1">
    <source>
        <dbReference type="Pfam" id="PF13201"/>
    </source>
</evidence>
<dbReference type="InterPro" id="IPR038653">
    <property type="entry name" value="Put_CMD_sf"/>
</dbReference>
<gene>
    <name evidence="2" type="ORF">PRLR5076_07370</name>
</gene>
<dbReference type="Gene3D" id="2.60.40.2340">
    <property type="match status" value="1"/>
</dbReference>
<evidence type="ECO:0000313" key="3">
    <source>
        <dbReference type="Proteomes" id="UP000825483"/>
    </source>
</evidence>
<dbReference type="PROSITE" id="PS51257">
    <property type="entry name" value="PROKAR_LIPOPROTEIN"/>
    <property type="match status" value="1"/>
</dbReference>
<feature type="domain" description="Putative carbohydrate metabolism" evidence="1">
    <location>
        <begin position="147"/>
        <end position="395"/>
    </location>
</feature>
<dbReference type="AlphaFoldDB" id="A0A9R1C8C9"/>
<protein>
    <recommendedName>
        <fullName evidence="1">Putative carbohydrate metabolism domain-containing protein</fullName>
    </recommendedName>
</protein>
<dbReference type="InterPro" id="IPR025112">
    <property type="entry name" value="PCMD"/>
</dbReference>
<dbReference type="RefSeq" id="WP_223930089.1">
    <property type="nucleotide sequence ID" value="NZ_BPTU01000004.1"/>
</dbReference>
<dbReference type="GeneID" id="72468790"/>